<evidence type="ECO:0000313" key="2">
    <source>
        <dbReference type="Proteomes" id="UP001597520"/>
    </source>
</evidence>
<gene>
    <name evidence="1" type="ORF">ACFSUB_00065</name>
</gene>
<keyword evidence="2" id="KW-1185">Reference proteome</keyword>
<proteinExistence type="predicted"/>
<evidence type="ECO:0000313" key="1">
    <source>
        <dbReference type="EMBL" id="MFD2703860.1"/>
    </source>
</evidence>
<protein>
    <submittedName>
        <fullName evidence="1">Uncharacterized protein</fullName>
    </submittedName>
</protein>
<organism evidence="1 2">
    <name type="scientific">Salibacterium lacus</name>
    <dbReference type="NCBI Taxonomy" id="1898109"/>
    <lineage>
        <taxon>Bacteria</taxon>
        <taxon>Bacillati</taxon>
        <taxon>Bacillota</taxon>
        <taxon>Bacilli</taxon>
        <taxon>Bacillales</taxon>
        <taxon>Bacillaceae</taxon>
    </lineage>
</organism>
<name>A0ABW5SWN9_9BACI</name>
<reference evidence="2" key="1">
    <citation type="journal article" date="2019" name="Int. J. Syst. Evol. Microbiol.">
        <title>The Global Catalogue of Microorganisms (GCM) 10K type strain sequencing project: providing services to taxonomists for standard genome sequencing and annotation.</title>
        <authorList>
            <consortium name="The Broad Institute Genomics Platform"/>
            <consortium name="The Broad Institute Genome Sequencing Center for Infectious Disease"/>
            <person name="Wu L."/>
            <person name="Ma J."/>
        </authorList>
    </citation>
    <scope>NUCLEOTIDE SEQUENCE [LARGE SCALE GENOMIC DNA]</scope>
    <source>
        <strain evidence="2">KCTC 33792</strain>
    </source>
</reference>
<dbReference type="EMBL" id="JBHUML010000001">
    <property type="protein sequence ID" value="MFD2703860.1"/>
    <property type="molecule type" value="Genomic_DNA"/>
</dbReference>
<comment type="caution">
    <text evidence="1">The sequence shown here is derived from an EMBL/GenBank/DDBJ whole genome shotgun (WGS) entry which is preliminary data.</text>
</comment>
<dbReference type="Proteomes" id="UP001597520">
    <property type="component" value="Unassembled WGS sequence"/>
</dbReference>
<accession>A0ABW5SWN9</accession>
<dbReference type="RefSeq" id="WP_380711164.1">
    <property type="nucleotide sequence ID" value="NZ_JBHUML010000001.1"/>
</dbReference>
<sequence>MERLTYYVELEQPMMGITDMKTSENTIQYEIHATPDEKHELEKMINNVQHEALNGADIMGRVHDETKADQAKREMKTEMQELYQKIYELGAPETKEFFRSQGLA</sequence>